<dbReference type="Gene3D" id="1.10.150.240">
    <property type="entry name" value="Putative phosphatase, domain 2"/>
    <property type="match status" value="1"/>
</dbReference>
<dbReference type="GO" id="GO:0016787">
    <property type="term" value="F:hydrolase activity"/>
    <property type="evidence" value="ECO:0007669"/>
    <property type="project" value="UniProtKB-KW"/>
</dbReference>
<evidence type="ECO:0000313" key="5">
    <source>
        <dbReference type="EMBL" id="MVT08516.1"/>
    </source>
</evidence>
<dbReference type="Proteomes" id="UP000461730">
    <property type="component" value="Unassembled WGS sequence"/>
</dbReference>
<dbReference type="RefSeq" id="WP_157305937.1">
    <property type="nucleotide sequence ID" value="NZ_WRXN01000003.1"/>
</dbReference>
<evidence type="ECO:0000256" key="4">
    <source>
        <dbReference type="ARBA" id="ARBA00022842"/>
    </source>
</evidence>
<reference evidence="5 6" key="1">
    <citation type="submission" date="2019-12" db="EMBL/GenBank/DDBJ databases">
        <title>Chitinophaga sp. strain ysch24 (GDMCC 1.1355), whole genome shotgun sequence.</title>
        <authorList>
            <person name="Zhang X."/>
        </authorList>
    </citation>
    <scope>NUCLEOTIDE SEQUENCE [LARGE SCALE GENOMIC DNA]</scope>
    <source>
        <strain evidence="6">ysch24</strain>
    </source>
</reference>
<evidence type="ECO:0000256" key="3">
    <source>
        <dbReference type="ARBA" id="ARBA00022723"/>
    </source>
</evidence>
<dbReference type="InterPro" id="IPR023198">
    <property type="entry name" value="PGP-like_dom2"/>
</dbReference>
<evidence type="ECO:0000256" key="1">
    <source>
        <dbReference type="ARBA" id="ARBA00001946"/>
    </source>
</evidence>
<protein>
    <submittedName>
        <fullName evidence="5">HAD-IA family hydrolase</fullName>
    </submittedName>
</protein>
<dbReference type="InterPro" id="IPR023214">
    <property type="entry name" value="HAD_sf"/>
</dbReference>
<dbReference type="SFLD" id="SFLDG01129">
    <property type="entry name" value="C1.5:_HAD__Beta-PGM__Phosphata"/>
    <property type="match status" value="1"/>
</dbReference>
<evidence type="ECO:0000256" key="2">
    <source>
        <dbReference type="ARBA" id="ARBA00006171"/>
    </source>
</evidence>
<keyword evidence="3" id="KW-0479">Metal-binding</keyword>
<name>A0A7K1U2K3_9BACT</name>
<dbReference type="InterPro" id="IPR041492">
    <property type="entry name" value="HAD_2"/>
</dbReference>
<comment type="caution">
    <text evidence="5">The sequence shown here is derived from an EMBL/GenBank/DDBJ whole genome shotgun (WGS) entry which is preliminary data.</text>
</comment>
<dbReference type="InterPro" id="IPR051600">
    <property type="entry name" value="Beta-PGM-like"/>
</dbReference>
<keyword evidence="6" id="KW-1185">Reference proteome</keyword>
<accession>A0A7K1U2K3</accession>
<keyword evidence="5" id="KW-0378">Hydrolase</keyword>
<dbReference type="SUPFAM" id="SSF56784">
    <property type="entry name" value="HAD-like"/>
    <property type="match status" value="1"/>
</dbReference>
<gene>
    <name evidence="5" type="ORF">GO493_09620</name>
</gene>
<dbReference type="PANTHER" id="PTHR46193">
    <property type="entry name" value="6-PHOSPHOGLUCONATE PHOSPHATASE"/>
    <property type="match status" value="1"/>
</dbReference>
<comment type="similarity">
    <text evidence="2">Belongs to the HAD-like hydrolase superfamily. CbbY/CbbZ/Gph/YieH family.</text>
</comment>
<dbReference type="AlphaFoldDB" id="A0A7K1U2K3"/>
<dbReference type="SFLD" id="SFLDS00003">
    <property type="entry name" value="Haloacid_Dehalogenase"/>
    <property type="match status" value="1"/>
</dbReference>
<dbReference type="Pfam" id="PF13419">
    <property type="entry name" value="HAD_2"/>
    <property type="match status" value="1"/>
</dbReference>
<comment type="cofactor">
    <cofactor evidence="1">
        <name>Mg(2+)</name>
        <dbReference type="ChEBI" id="CHEBI:18420"/>
    </cofactor>
</comment>
<dbReference type="PANTHER" id="PTHR46193:SF10">
    <property type="entry name" value="6-PHOSPHOGLUCONATE PHOSPHATASE"/>
    <property type="match status" value="1"/>
</dbReference>
<keyword evidence="4" id="KW-0460">Magnesium</keyword>
<dbReference type="InterPro" id="IPR036412">
    <property type="entry name" value="HAD-like_sf"/>
</dbReference>
<dbReference type="CDD" id="cd07526">
    <property type="entry name" value="HAD_BPGM_like"/>
    <property type="match status" value="1"/>
</dbReference>
<dbReference type="NCBIfam" id="TIGR01509">
    <property type="entry name" value="HAD-SF-IA-v3"/>
    <property type="match status" value="1"/>
</dbReference>
<sequence length="215" mass="24182">MTRPGCIIFDCDGVLVDSEVIGVRVLLDMVSHYGVNMDLQEAVEEFSGIRLKEGIKRLQQMTATPFPEDFEQLFRARSYEVFKTEMRPVHGIEPLLDMLTIPYCVASSGPLEKIKLNLTITGLLKYFDDNRIFSGYQINSWKPEPDIFLHAAKQMGFQPADCVVIEDSKAGVIAARRGGFKVYGYAKPFNGEELEKEGAIVFYNMKDLPALLSLS</sequence>
<dbReference type="EMBL" id="WRXN01000003">
    <property type="protein sequence ID" value="MVT08516.1"/>
    <property type="molecule type" value="Genomic_DNA"/>
</dbReference>
<organism evidence="5 6">
    <name type="scientific">Chitinophaga tropicalis</name>
    <dbReference type="NCBI Taxonomy" id="2683588"/>
    <lineage>
        <taxon>Bacteria</taxon>
        <taxon>Pseudomonadati</taxon>
        <taxon>Bacteroidota</taxon>
        <taxon>Chitinophagia</taxon>
        <taxon>Chitinophagales</taxon>
        <taxon>Chitinophagaceae</taxon>
        <taxon>Chitinophaga</taxon>
    </lineage>
</organism>
<evidence type="ECO:0000313" key="6">
    <source>
        <dbReference type="Proteomes" id="UP000461730"/>
    </source>
</evidence>
<dbReference type="InterPro" id="IPR006439">
    <property type="entry name" value="HAD-SF_hydro_IA"/>
</dbReference>
<dbReference type="GO" id="GO:0046872">
    <property type="term" value="F:metal ion binding"/>
    <property type="evidence" value="ECO:0007669"/>
    <property type="project" value="UniProtKB-KW"/>
</dbReference>
<proteinExistence type="inferred from homology"/>
<dbReference type="Gene3D" id="3.40.50.1000">
    <property type="entry name" value="HAD superfamily/HAD-like"/>
    <property type="match status" value="1"/>
</dbReference>